<dbReference type="GO" id="GO:0006352">
    <property type="term" value="P:DNA-templated transcription initiation"/>
    <property type="evidence" value="ECO:0007669"/>
    <property type="project" value="InterPro"/>
</dbReference>
<reference evidence="6 7" key="1">
    <citation type="submission" date="2018-06" db="EMBL/GenBank/DDBJ databases">
        <title>Genomic Encyclopedia of Archaeal and Bacterial Type Strains, Phase II (KMG-II): from individual species to whole genera.</title>
        <authorList>
            <person name="Goeker M."/>
        </authorList>
    </citation>
    <scope>NUCLEOTIDE SEQUENCE [LARGE SCALE GENOMIC DNA]</scope>
    <source>
        <strain evidence="6 7">DSM 27372</strain>
    </source>
</reference>
<evidence type="ECO:0000256" key="4">
    <source>
        <dbReference type="ARBA" id="ARBA00023163"/>
    </source>
</evidence>
<dbReference type="CDD" id="cd06171">
    <property type="entry name" value="Sigma70_r4"/>
    <property type="match status" value="1"/>
</dbReference>
<dbReference type="InterPro" id="IPR036388">
    <property type="entry name" value="WH-like_DNA-bd_sf"/>
</dbReference>
<dbReference type="SUPFAM" id="SSF88659">
    <property type="entry name" value="Sigma3 and sigma4 domains of RNA polymerase sigma factors"/>
    <property type="match status" value="1"/>
</dbReference>
<dbReference type="InterPro" id="IPR013325">
    <property type="entry name" value="RNA_pol_sigma_r2"/>
</dbReference>
<evidence type="ECO:0000259" key="5">
    <source>
        <dbReference type="PROSITE" id="PS00622"/>
    </source>
</evidence>
<keyword evidence="4" id="KW-0804">Transcription</keyword>
<keyword evidence="3" id="KW-0731">Sigma factor</keyword>
<dbReference type="InterPro" id="IPR039425">
    <property type="entry name" value="RNA_pol_sigma-70-like"/>
</dbReference>
<dbReference type="RefSeq" id="WP_146229852.1">
    <property type="nucleotide sequence ID" value="NZ_QKLU01000005.1"/>
</dbReference>
<evidence type="ECO:0000313" key="7">
    <source>
        <dbReference type="Proteomes" id="UP000248198"/>
    </source>
</evidence>
<dbReference type="InterPro" id="IPR013324">
    <property type="entry name" value="RNA_pol_sigma_r3/r4-like"/>
</dbReference>
<dbReference type="GO" id="GO:0016987">
    <property type="term" value="F:sigma factor activity"/>
    <property type="evidence" value="ECO:0007669"/>
    <property type="project" value="UniProtKB-KW"/>
</dbReference>
<dbReference type="InterPro" id="IPR007627">
    <property type="entry name" value="RNA_pol_sigma70_r2"/>
</dbReference>
<dbReference type="InterPro" id="IPR000792">
    <property type="entry name" value="Tscrpt_reg_LuxR_C"/>
</dbReference>
<evidence type="ECO:0000256" key="3">
    <source>
        <dbReference type="ARBA" id="ARBA00023082"/>
    </source>
</evidence>
<dbReference type="EMBL" id="QKLU01000005">
    <property type="protein sequence ID" value="PYF72805.1"/>
    <property type="molecule type" value="Genomic_DNA"/>
</dbReference>
<dbReference type="Gene3D" id="1.10.1740.10">
    <property type="match status" value="1"/>
</dbReference>
<evidence type="ECO:0000313" key="6">
    <source>
        <dbReference type="EMBL" id="PYF72805.1"/>
    </source>
</evidence>
<feature type="domain" description="HTH luxR-type" evidence="5">
    <location>
        <begin position="146"/>
        <end position="173"/>
    </location>
</feature>
<accession>A0A318UBA3</accession>
<keyword evidence="2" id="KW-0805">Transcription regulation</keyword>
<dbReference type="NCBIfam" id="TIGR02937">
    <property type="entry name" value="sigma70-ECF"/>
    <property type="match status" value="1"/>
</dbReference>
<evidence type="ECO:0000256" key="2">
    <source>
        <dbReference type="ARBA" id="ARBA00023015"/>
    </source>
</evidence>
<comment type="similarity">
    <text evidence="1">Belongs to the sigma-70 factor family. ECF subfamily.</text>
</comment>
<dbReference type="InterPro" id="IPR014327">
    <property type="entry name" value="RNA_pol_sigma70_bacteroid"/>
</dbReference>
<dbReference type="PANTHER" id="PTHR43133:SF46">
    <property type="entry name" value="RNA POLYMERASE SIGMA-70 FACTOR ECF SUBFAMILY"/>
    <property type="match status" value="1"/>
</dbReference>
<comment type="caution">
    <text evidence="6">The sequence shown here is derived from an EMBL/GenBank/DDBJ whole genome shotgun (WGS) entry which is preliminary data.</text>
</comment>
<dbReference type="PROSITE" id="PS00622">
    <property type="entry name" value="HTH_LUXR_1"/>
    <property type="match status" value="1"/>
</dbReference>
<organism evidence="6 7">
    <name type="scientific">Pedobacter nutrimenti</name>
    <dbReference type="NCBI Taxonomy" id="1241337"/>
    <lineage>
        <taxon>Bacteria</taxon>
        <taxon>Pseudomonadati</taxon>
        <taxon>Bacteroidota</taxon>
        <taxon>Sphingobacteriia</taxon>
        <taxon>Sphingobacteriales</taxon>
        <taxon>Sphingobacteriaceae</taxon>
        <taxon>Pedobacter</taxon>
    </lineage>
</organism>
<evidence type="ECO:0000256" key="1">
    <source>
        <dbReference type="ARBA" id="ARBA00010641"/>
    </source>
</evidence>
<dbReference type="GO" id="GO:0003677">
    <property type="term" value="F:DNA binding"/>
    <property type="evidence" value="ECO:0007669"/>
    <property type="project" value="InterPro"/>
</dbReference>
<dbReference type="InterPro" id="IPR014284">
    <property type="entry name" value="RNA_pol_sigma-70_dom"/>
</dbReference>
<dbReference type="PANTHER" id="PTHR43133">
    <property type="entry name" value="RNA POLYMERASE ECF-TYPE SIGMA FACTO"/>
    <property type="match status" value="1"/>
</dbReference>
<dbReference type="Gene3D" id="1.10.10.10">
    <property type="entry name" value="Winged helix-like DNA-binding domain superfamily/Winged helix DNA-binding domain"/>
    <property type="match status" value="1"/>
</dbReference>
<dbReference type="Pfam" id="PF08281">
    <property type="entry name" value="Sigma70_r4_2"/>
    <property type="match status" value="1"/>
</dbReference>
<gene>
    <name evidence="6" type="ORF">B0O44_105176</name>
</gene>
<dbReference type="InterPro" id="IPR013249">
    <property type="entry name" value="RNA_pol_sigma70_r4_t2"/>
</dbReference>
<protein>
    <submittedName>
        <fullName evidence="6">RNA polymerase sigma-70 factor (ECF subfamily)</fullName>
    </submittedName>
</protein>
<proteinExistence type="inferred from homology"/>
<keyword evidence="7" id="KW-1185">Reference proteome</keyword>
<dbReference type="Pfam" id="PF04542">
    <property type="entry name" value="Sigma70_r2"/>
    <property type="match status" value="1"/>
</dbReference>
<dbReference type="SUPFAM" id="SSF88946">
    <property type="entry name" value="Sigma2 domain of RNA polymerase sigma factors"/>
    <property type="match status" value="1"/>
</dbReference>
<dbReference type="OrthoDB" id="659361at2"/>
<dbReference type="AlphaFoldDB" id="A0A318UBA3"/>
<name>A0A318UBA3_9SPHI</name>
<dbReference type="NCBIfam" id="TIGR02985">
    <property type="entry name" value="Sig70_bacteroi1"/>
    <property type="match status" value="1"/>
</dbReference>
<sequence>MKTDLNGLWLKVCTQDDTKAFEQLYYAMFGKLIKFCMYYTRHREAAEEIVSEIFVKCWNNRKSLEHITYPETYLFVAVKNQSLKYNKKYSSLQVVEIEDATDQRLVDVADPSAILERKELHHRLDQAIETLPMQARMVFRLIKENGLKYKEVADILGISPRTVQTQLFRAIDKLRLVLQHLSPGHEKESNRNKTISLLPLVCMLHIFFELCRHF</sequence>
<dbReference type="Proteomes" id="UP000248198">
    <property type="component" value="Unassembled WGS sequence"/>
</dbReference>